<dbReference type="InterPro" id="IPR036977">
    <property type="entry name" value="DNA_primase_Znf_CHC2"/>
</dbReference>
<proteinExistence type="predicted"/>
<dbReference type="GO" id="GO:0003677">
    <property type="term" value="F:DNA binding"/>
    <property type="evidence" value="ECO:0007669"/>
    <property type="project" value="InterPro"/>
</dbReference>
<dbReference type="Gene3D" id="3.90.580.10">
    <property type="entry name" value="Zinc finger, CHC2-type domain"/>
    <property type="match status" value="1"/>
</dbReference>
<comment type="caution">
    <text evidence="1">The sequence shown here is derived from an EMBL/GenBank/DDBJ whole genome shotgun (WGS) entry which is preliminary data.</text>
</comment>
<reference evidence="1 2" key="1">
    <citation type="submission" date="2012-05" db="EMBL/GenBank/DDBJ databases">
        <authorList>
            <person name="Weinstock G."/>
            <person name="Sodergren E."/>
            <person name="Lobos E.A."/>
            <person name="Fulton L."/>
            <person name="Fulton R."/>
            <person name="Courtney L."/>
            <person name="Fronick C."/>
            <person name="O'Laughlin M."/>
            <person name="Godfrey J."/>
            <person name="Wilson R.M."/>
            <person name="Miner T."/>
            <person name="Farmer C."/>
            <person name="Delehaunty K."/>
            <person name="Cordes M."/>
            <person name="Minx P."/>
            <person name="Tomlinson C."/>
            <person name="Chen J."/>
            <person name="Wollam A."/>
            <person name="Pepin K.H."/>
            <person name="Bhonagiri V."/>
            <person name="Zhang X."/>
            <person name="Suruliraj S."/>
            <person name="Warren W."/>
            <person name="Mitreva M."/>
            <person name="Mardis E.R."/>
            <person name="Wilson R.K."/>
        </authorList>
    </citation>
    <scope>NUCLEOTIDE SEQUENCE [LARGE SCALE GENOMIC DNA]</scope>
    <source>
        <strain evidence="1 2">F0037</strain>
    </source>
</reference>
<evidence type="ECO:0000313" key="2">
    <source>
        <dbReference type="Proteomes" id="UP000010408"/>
    </source>
</evidence>
<protein>
    <recommendedName>
        <fullName evidence="3">Zinc finger CHC2-type domain-containing protein</fullName>
    </recommendedName>
</protein>
<dbReference type="Proteomes" id="UP000010408">
    <property type="component" value="Unassembled WGS sequence"/>
</dbReference>
<dbReference type="AlphaFoldDB" id="L1NBR9"/>
<accession>L1NBR9</accession>
<evidence type="ECO:0008006" key="3">
    <source>
        <dbReference type="Google" id="ProtNLM"/>
    </source>
</evidence>
<sequence length="324" mass="36032">MNKEYQLQQIKSIPIADYLSSLGIKPIKQYGGYALYHAPYRDDHNASLKVDFVRNLWYDFGLCRGGSIIDLVILLKGCGIREAIAELTGEATSSFHSFAIPQPPKAEQKLILPTTARRILSISKDLPPYLQHYLKWERGVDFALAKPYLHAVPYEVGSRAYTAIGFSNQAGGYELRDDKAFKGTIAPKDISVIRGTNGQGAYNLFEGFIDFLSYLTMKGKEAQASSIILNSVSNIHKAVVYLREHHISEVRAFLDSDEAGRKALQYLREAGIEVKDMSGLYAPTKTSTNGSVPIESRKSRLRLLASEDFADSAKARNSNRVFIG</sequence>
<gene>
    <name evidence="1" type="ORF">HMPREF9134_01307</name>
</gene>
<organism evidence="1 2">
    <name type="scientific">Porphyromonas catoniae F0037</name>
    <dbReference type="NCBI Taxonomy" id="1127696"/>
    <lineage>
        <taxon>Bacteria</taxon>
        <taxon>Pseudomonadati</taxon>
        <taxon>Bacteroidota</taxon>
        <taxon>Bacteroidia</taxon>
        <taxon>Bacteroidales</taxon>
        <taxon>Porphyromonadaceae</taxon>
        <taxon>Porphyromonas</taxon>
    </lineage>
</organism>
<dbReference type="STRING" id="1127696.HMPREF9134_01307"/>
<dbReference type="GO" id="GO:0006260">
    <property type="term" value="P:DNA replication"/>
    <property type="evidence" value="ECO:0007669"/>
    <property type="project" value="InterPro"/>
</dbReference>
<evidence type="ECO:0000313" key="1">
    <source>
        <dbReference type="EMBL" id="EKY00959.1"/>
    </source>
</evidence>
<name>L1NBR9_9PORP</name>
<dbReference type="GO" id="GO:0008270">
    <property type="term" value="F:zinc ion binding"/>
    <property type="evidence" value="ECO:0007669"/>
    <property type="project" value="InterPro"/>
</dbReference>
<dbReference type="Pfam" id="PF13155">
    <property type="entry name" value="Toprim_2"/>
    <property type="match status" value="1"/>
</dbReference>
<dbReference type="HOGENOM" id="CLU_070537_1_0_10"/>
<dbReference type="SUPFAM" id="SSF57783">
    <property type="entry name" value="Zinc beta-ribbon"/>
    <property type="match status" value="1"/>
</dbReference>
<dbReference type="Gene3D" id="3.40.1360.10">
    <property type="match status" value="1"/>
</dbReference>
<dbReference type="PATRIC" id="fig|1127696.3.peg.1179"/>
<dbReference type="EMBL" id="AMEQ01000035">
    <property type="protein sequence ID" value="EKY00959.1"/>
    <property type="molecule type" value="Genomic_DNA"/>
</dbReference>
<dbReference type="eggNOG" id="COG0358">
    <property type="taxonomic scope" value="Bacteria"/>
</dbReference>